<dbReference type="GeneID" id="25737703"/>
<name>A0A0D2MRU1_9CHLO</name>
<evidence type="ECO:0000313" key="3">
    <source>
        <dbReference type="Proteomes" id="UP000054498"/>
    </source>
</evidence>
<reference evidence="2 3" key="1">
    <citation type="journal article" date="2013" name="BMC Genomics">
        <title>Reconstruction of the lipid metabolism for the microalga Monoraphidium neglectum from its genome sequence reveals characteristics suitable for biofuel production.</title>
        <authorList>
            <person name="Bogen C."/>
            <person name="Al-Dilaimi A."/>
            <person name="Albersmeier A."/>
            <person name="Wichmann J."/>
            <person name="Grundmann M."/>
            <person name="Rupp O."/>
            <person name="Lauersen K.J."/>
            <person name="Blifernez-Klassen O."/>
            <person name="Kalinowski J."/>
            <person name="Goesmann A."/>
            <person name="Mussgnug J.H."/>
            <person name="Kruse O."/>
        </authorList>
    </citation>
    <scope>NUCLEOTIDE SEQUENCE [LARGE SCALE GENOMIC DNA]</scope>
    <source>
        <strain evidence="2 3">SAG 48.87</strain>
    </source>
</reference>
<keyword evidence="1" id="KW-1133">Transmembrane helix</keyword>
<keyword evidence="1" id="KW-0812">Transmembrane</keyword>
<dbReference type="EMBL" id="KK100908">
    <property type="protein sequence ID" value="KIZ03132.1"/>
    <property type="molecule type" value="Genomic_DNA"/>
</dbReference>
<evidence type="ECO:0000256" key="1">
    <source>
        <dbReference type="SAM" id="Phobius"/>
    </source>
</evidence>
<dbReference type="Proteomes" id="UP000054498">
    <property type="component" value="Unassembled WGS sequence"/>
</dbReference>
<dbReference type="KEGG" id="mng:MNEG_4826"/>
<organism evidence="2 3">
    <name type="scientific">Monoraphidium neglectum</name>
    <dbReference type="NCBI Taxonomy" id="145388"/>
    <lineage>
        <taxon>Eukaryota</taxon>
        <taxon>Viridiplantae</taxon>
        <taxon>Chlorophyta</taxon>
        <taxon>core chlorophytes</taxon>
        <taxon>Chlorophyceae</taxon>
        <taxon>CS clade</taxon>
        <taxon>Sphaeropleales</taxon>
        <taxon>Selenastraceae</taxon>
        <taxon>Monoraphidium</taxon>
    </lineage>
</organism>
<dbReference type="AlphaFoldDB" id="A0A0D2MRU1"/>
<dbReference type="InterPro" id="IPR014710">
    <property type="entry name" value="RmlC-like_jellyroll"/>
</dbReference>
<feature type="transmembrane region" description="Helical" evidence="1">
    <location>
        <begin position="6"/>
        <end position="27"/>
    </location>
</feature>
<dbReference type="OrthoDB" id="538062at2759"/>
<evidence type="ECO:0000313" key="2">
    <source>
        <dbReference type="EMBL" id="KIZ03132.1"/>
    </source>
</evidence>
<sequence length="252" mass="27421">MGRLPLPGFVVFGMAFGSMALLMTSGVRWGVNRKTRTSFNGQEYIEDSMAGNQTRYRVVTSSDDTGGESFTMELLIREGAYGASRGQPGSQPGHLHLYQDEHVEVKQGRLGYWRGHASLAAEAGAQDDGIIIQQGEAHSLWNAGGEGGGDLLLEVTWRPARQGEALYETLAGLGHEYETALAVSPVQKLLTYARGETVLTGMPAWAWRAVEDWVVPLAEGIGYKAFYKQYSTRAAAPKAEELLTRQHGLDAS</sequence>
<proteinExistence type="predicted"/>
<gene>
    <name evidence="2" type="ORF">MNEG_4826</name>
</gene>
<keyword evidence="3" id="KW-1185">Reference proteome</keyword>
<dbReference type="RefSeq" id="XP_013902151.1">
    <property type="nucleotide sequence ID" value="XM_014046697.1"/>
</dbReference>
<keyword evidence="1" id="KW-0472">Membrane</keyword>
<dbReference type="Gene3D" id="2.60.120.10">
    <property type="entry name" value="Jelly Rolls"/>
    <property type="match status" value="1"/>
</dbReference>
<protein>
    <submittedName>
        <fullName evidence="2">Uncharacterized protein</fullName>
    </submittedName>
</protein>
<accession>A0A0D2MRU1</accession>